<organism evidence="3 4">
    <name type="scientific">Thanatephorus cucumeris (strain AG1-IB / isolate 7/3/14)</name>
    <name type="common">Lettuce bottom rot fungus</name>
    <name type="synonym">Rhizoctonia solani</name>
    <dbReference type="NCBI Taxonomy" id="1108050"/>
    <lineage>
        <taxon>Eukaryota</taxon>
        <taxon>Fungi</taxon>
        <taxon>Dikarya</taxon>
        <taxon>Basidiomycota</taxon>
        <taxon>Agaricomycotina</taxon>
        <taxon>Agaricomycetes</taxon>
        <taxon>Cantharellales</taxon>
        <taxon>Ceratobasidiaceae</taxon>
        <taxon>Rhizoctonia</taxon>
        <taxon>Rhizoctonia solani AG-1</taxon>
    </lineage>
</organism>
<evidence type="ECO:0008006" key="5">
    <source>
        <dbReference type="Google" id="ProtNLM"/>
    </source>
</evidence>
<feature type="transmembrane region" description="Helical" evidence="2">
    <location>
        <begin position="108"/>
        <end position="128"/>
    </location>
</feature>
<accession>A0A0B7FI19</accession>
<keyword evidence="4" id="KW-1185">Reference proteome</keyword>
<evidence type="ECO:0000313" key="4">
    <source>
        <dbReference type="Proteomes" id="UP000059188"/>
    </source>
</evidence>
<reference evidence="3 4" key="1">
    <citation type="submission" date="2014-11" db="EMBL/GenBank/DDBJ databases">
        <authorList>
            <person name="Wibberg Daniel"/>
        </authorList>
    </citation>
    <scope>NUCLEOTIDE SEQUENCE [LARGE SCALE GENOMIC DNA]</scope>
    <source>
        <strain evidence="3">Rhizoctonia solani AG1-IB 7/3/14</strain>
    </source>
</reference>
<feature type="compositionally biased region" description="Low complexity" evidence="1">
    <location>
        <begin position="48"/>
        <end position="57"/>
    </location>
</feature>
<proteinExistence type="predicted"/>
<keyword evidence="2" id="KW-0472">Membrane</keyword>
<sequence>MQRLLTIRALPRTNENFNSRLIFQTILRHYSSESKSGLGRTRLMKSQPSPTTSTEPPTRIPKPISHIHPDAVLDEATKANLASNPDATFQSTGEEVLYERTPTWWIKWVWILIGMDIVWSGNFAEFIFNRWTRQVDQPKDRPLAPEELKEAEWTPRPLWQRGGLSLLVLAGGTGIAAALLLAQARTITRIVRLPEATKARVETARNWPGKGKVIDLTEVAARKGRDEAEVIVKLPGSRGEFLLGLDRAKIRGEAGDVARVKQNFNHTFPQWKGLGREVNPVSPGLGRWKSGPAA</sequence>
<dbReference type="AlphaFoldDB" id="A0A0B7FI19"/>
<dbReference type="Proteomes" id="UP000059188">
    <property type="component" value="Unassembled WGS sequence"/>
</dbReference>
<protein>
    <recommendedName>
        <fullName evidence="5">Transmembrane protein</fullName>
    </recommendedName>
</protein>
<keyword evidence="2" id="KW-0812">Transmembrane</keyword>
<keyword evidence="2" id="KW-1133">Transmembrane helix</keyword>
<name>A0A0B7FI19_THACB</name>
<gene>
    <name evidence="3" type="ORF">RSOLAG1IB_07903</name>
</gene>
<evidence type="ECO:0000256" key="1">
    <source>
        <dbReference type="SAM" id="MobiDB-lite"/>
    </source>
</evidence>
<dbReference type="OrthoDB" id="2607755at2759"/>
<evidence type="ECO:0000313" key="3">
    <source>
        <dbReference type="EMBL" id="CEL56554.1"/>
    </source>
</evidence>
<evidence type="ECO:0000256" key="2">
    <source>
        <dbReference type="SAM" id="Phobius"/>
    </source>
</evidence>
<dbReference type="EMBL" id="LN679122">
    <property type="protein sequence ID" value="CEL56554.1"/>
    <property type="molecule type" value="Genomic_DNA"/>
</dbReference>
<feature type="region of interest" description="Disordered" evidence="1">
    <location>
        <begin position="37"/>
        <end position="64"/>
    </location>
</feature>
<feature type="transmembrane region" description="Helical" evidence="2">
    <location>
        <begin position="163"/>
        <end position="182"/>
    </location>
</feature>